<dbReference type="PROSITE" id="PS50109">
    <property type="entry name" value="HIS_KIN"/>
    <property type="match status" value="1"/>
</dbReference>
<feature type="domain" description="PAS" evidence="11">
    <location>
        <begin position="140"/>
        <end position="195"/>
    </location>
</feature>
<evidence type="ECO:0000259" key="9">
    <source>
        <dbReference type="PROSITE" id="PS50109"/>
    </source>
</evidence>
<feature type="domain" description="Response regulatory" evidence="10">
    <location>
        <begin position="6"/>
        <end position="122"/>
    </location>
</feature>
<comment type="caution">
    <text evidence="12">The sequence shown here is derived from an EMBL/GenBank/DDBJ whole genome shotgun (WGS) entry which is preliminary data.</text>
</comment>
<dbReference type="Gene3D" id="3.30.565.10">
    <property type="entry name" value="Histidine kinase-like ATPase, C-terminal domain"/>
    <property type="match status" value="1"/>
</dbReference>
<feature type="domain" description="Histidine kinase" evidence="9">
    <location>
        <begin position="287"/>
        <end position="475"/>
    </location>
</feature>
<dbReference type="Pfam" id="PF02518">
    <property type="entry name" value="HATPase_c"/>
    <property type="match status" value="1"/>
</dbReference>
<dbReference type="InterPro" id="IPR005467">
    <property type="entry name" value="His_kinase_dom"/>
</dbReference>
<evidence type="ECO:0000256" key="6">
    <source>
        <dbReference type="ARBA" id="ARBA00023012"/>
    </source>
</evidence>
<dbReference type="InterPro" id="IPR000014">
    <property type="entry name" value="PAS"/>
</dbReference>
<evidence type="ECO:0000256" key="1">
    <source>
        <dbReference type="ARBA" id="ARBA00000085"/>
    </source>
</evidence>
<dbReference type="SUPFAM" id="SSF55874">
    <property type="entry name" value="ATPase domain of HSP90 chaperone/DNA topoisomerase II/histidine kinase"/>
    <property type="match status" value="1"/>
</dbReference>
<dbReference type="SMART" id="SM00091">
    <property type="entry name" value="PAS"/>
    <property type="match status" value="1"/>
</dbReference>
<dbReference type="InterPro" id="IPR004358">
    <property type="entry name" value="Sig_transdc_His_kin-like_C"/>
</dbReference>
<dbReference type="InterPro" id="IPR035965">
    <property type="entry name" value="PAS-like_dom_sf"/>
</dbReference>
<dbReference type="CDD" id="cd00130">
    <property type="entry name" value="PAS"/>
    <property type="match status" value="1"/>
</dbReference>
<gene>
    <name evidence="12" type="ORF">EA473_17200</name>
</gene>
<dbReference type="InterPro" id="IPR050736">
    <property type="entry name" value="Sensor_HK_Regulatory"/>
</dbReference>
<dbReference type="SUPFAM" id="SSF52172">
    <property type="entry name" value="CheY-like"/>
    <property type="match status" value="1"/>
</dbReference>
<reference evidence="12 13" key="1">
    <citation type="submission" date="2018-10" db="EMBL/GenBank/DDBJ databases">
        <title>Natrarchaeobius chitinivorans gen. nov., sp. nov., and Natrarchaeobius haloalkaliphilus sp. nov., alkaliphilic, chitin-utilizing haloarchaea from hypersaline alkaline lakes.</title>
        <authorList>
            <person name="Sorokin D.Y."/>
            <person name="Elcheninov A.G."/>
            <person name="Kostrikina N.A."/>
            <person name="Bale N.J."/>
            <person name="Sinninghe Damste J.S."/>
            <person name="Khijniak T.V."/>
            <person name="Kublanov I.V."/>
            <person name="Toshchakov S.V."/>
        </authorList>
    </citation>
    <scope>NUCLEOTIDE SEQUENCE [LARGE SCALE GENOMIC DNA]</scope>
    <source>
        <strain evidence="12 13">AArcht4T</strain>
    </source>
</reference>
<comment type="catalytic activity">
    <reaction evidence="1">
        <text>ATP + protein L-histidine = ADP + protein N-phospho-L-histidine.</text>
        <dbReference type="EC" id="2.7.13.3"/>
    </reaction>
</comment>
<accession>A0A3N6LUD6</accession>
<evidence type="ECO:0000259" key="11">
    <source>
        <dbReference type="PROSITE" id="PS50112"/>
    </source>
</evidence>
<dbReference type="InterPro" id="IPR001789">
    <property type="entry name" value="Sig_transdc_resp-reg_receiver"/>
</dbReference>
<evidence type="ECO:0000259" key="10">
    <source>
        <dbReference type="PROSITE" id="PS50110"/>
    </source>
</evidence>
<proteinExistence type="predicted"/>
<dbReference type="SUPFAM" id="SSF47384">
    <property type="entry name" value="Homodimeric domain of signal transducing histidine kinase"/>
    <property type="match status" value="1"/>
</dbReference>
<dbReference type="Proteomes" id="UP000282323">
    <property type="component" value="Unassembled WGS sequence"/>
</dbReference>
<dbReference type="InterPro" id="IPR036097">
    <property type="entry name" value="HisK_dim/P_sf"/>
</dbReference>
<dbReference type="Pfam" id="PF08448">
    <property type="entry name" value="PAS_4"/>
    <property type="match status" value="1"/>
</dbReference>
<evidence type="ECO:0000313" key="13">
    <source>
        <dbReference type="Proteomes" id="UP000282323"/>
    </source>
</evidence>
<keyword evidence="8" id="KW-0175">Coiled coil</keyword>
<evidence type="ECO:0000256" key="4">
    <source>
        <dbReference type="ARBA" id="ARBA00022679"/>
    </source>
</evidence>
<dbReference type="PROSITE" id="PS50112">
    <property type="entry name" value="PAS"/>
    <property type="match status" value="1"/>
</dbReference>
<dbReference type="InterPro" id="IPR003594">
    <property type="entry name" value="HATPase_dom"/>
</dbReference>
<dbReference type="SMART" id="SM00387">
    <property type="entry name" value="HATPase_c"/>
    <property type="match status" value="1"/>
</dbReference>
<dbReference type="PRINTS" id="PR00344">
    <property type="entry name" value="BCTRLSENSOR"/>
</dbReference>
<dbReference type="Pfam" id="PF00512">
    <property type="entry name" value="HisKA"/>
    <property type="match status" value="1"/>
</dbReference>
<dbReference type="GO" id="GO:0000155">
    <property type="term" value="F:phosphorelay sensor kinase activity"/>
    <property type="evidence" value="ECO:0007669"/>
    <property type="project" value="InterPro"/>
</dbReference>
<dbReference type="EC" id="2.7.13.3" evidence="2"/>
<dbReference type="Gene3D" id="1.10.287.130">
    <property type="match status" value="1"/>
</dbReference>
<evidence type="ECO:0000256" key="7">
    <source>
        <dbReference type="PROSITE-ProRule" id="PRU00169"/>
    </source>
</evidence>
<evidence type="ECO:0000256" key="2">
    <source>
        <dbReference type="ARBA" id="ARBA00012438"/>
    </source>
</evidence>
<dbReference type="CDD" id="cd00156">
    <property type="entry name" value="REC"/>
    <property type="match status" value="1"/>
</dbReference>
<organism evidence="12 13">
    <name type="scientific">Natrarchaeobius chitinivorans</name>
    <dbReference type="NCBI Taxonomy" id="1679083"/>
    <lineage>
        <taxon>Archaea</taxon>
        <taxon>Methanobacteriati</taxon>
        <taxon>Methanobacteriota</taxon>
        <taxon>Stenosarchaea group</taxon>
        <taxon>Halobacteria</taxon>
        <taxon>Halobacteriales</taxon>
        <taxon>Natrialbaceae</taxon>
        <taxon>Natrarchaeobius</taxon>
    </lineage>
</organism>
<dbReference type="SUPFAM" id="SSF55785">
    <property type="entry name" value="PYP-like sensor domain (PAS domain)"/>
    <property type="match status" value="1"/>
</dbReference>
<name>A0A3N6LUD6_NATCH</name>
<dbReference type="AlphaFoldDB" id="A0A3N6LUD6"/>
<dbReference type="RefSeq" id="WP_124196818.1">
    <property type="nucleotide sequence ID" value="NZ_REGA01000017.1"/>
</dbReference>
<dbReference type="CDD" id="cd00082">
    <property type="entry name" value="HisKA"/>
    <property type="match status" value="1"/>
</dbReference>
<comment type="caution">
    <text evidence="7">Lacks conserved residue(s) required for the propagation of feature annotation.</text>
</comment>
<dbReference type="Gene3D" id="3.40.50.2300">
    <property type="match status" value="1"/>
</dbReference>
<keyword evidence="6" id="KW-0902">Two-component regulatory system</keyword>
<evidence type="ECO:0000256" key="5">
    <source>
        <dbReference type="ARBA" id="ARBA00022777"/>
    </source>
</evidence>
<dbReference type="SMART" id="SM00448">
    <property type="entry name" value="REC"/>
    <property type="match status" value="1"/>
</dbReference>
<dbReference type="InterPro" id="IPR036890">
    <property type="entry name" value="HATPase_C_sf"/>
</dbReference>
<dbReference type="SMART" id="SM00388">
    <property type="entry name" value="HisKA"/>
    <property type="match status" value="1"/>
</dbReference>
<evidence type="ECO:0000313" key="12">
    <source>
        <dbReference type="EMBL" id="RQG92247.1"/>
    </source>
</evidence>
<dbReference type="Gene3D" id="3.30.450.20">
    <property type="entry name" value="PAS domain"/>
    <property type="match status" value="1"/>
</dbReference>
<dbReference type="PROSITE" id="PS50110">
    <property type="entry name" value="RESPONSE_REGULATORY"/>
    <property type="match status" value="1"/>
</dbReference>
<sequence length="485" mass="54006">MGDQVRILYVDDDPEFADAVVASLEREDDRFVVMTARSASEGLDGLAVNGVDCIVSEYDLPDRTGIEFLETVRERDPDLPFVLVTGAGNETVASEAISAGVTDYLIKSRGTDQFERLASRVSTAIERYREKRVERRLRELARFREEIIESANVWINVLDTDGNVVLWNEAAEQLSGYTADEVVGHDAIWEWLYPDAEYRADIVDHAGDILQGEKAVQEFETTITTRSGDERTVSWYSRAIVSGEEGDLGSVAIARDVTDRNRRIREIEEKTAALERQNERLEAFAKIVSHDLRNPLNVAIGRLDLAREQRDSKHLEVVANAHERMTQLIEDLLTLATADDDVCERRSVSLENLVEACWEGVDSRDASLRVELEGTITANESRLRQLFENLFRNAVEHGRDDVTIIVGDLDDGFYVEDDGPGIPAAERERIFESGYTTAGNGSGLGLAIVENAVEAHGWTIDATEGDAGGARFEIRGVDSKETNRP</sequence>
<evidence type="ECO:0000256" key="8">
    <source>
        <dbReference type="SAM" id="Coils"/>
    </source>
</evidence>
<keyword evidence="3" id="KW-0597">Phosphoprotein</keyword>
<keyword evidence="4" id="KW-0808">Transferase</keyword>
<feature type="coiled-coil region" evidence="8">
    <location>
        <begin position="257"/>
        <end position="287"/>
    </location>
</feature>
<dbReference type="EMBL" id="REGA01000017">
    <property type="protein sequence ID" value="RQG92247.1"/>
    <property type="molecule type" value="Genomic_DNA"/>
</dbReference>
<dbReference type="InterPro" id="IPR011006">
    <property type="entry name" value="CheY-like_superfamily"/>
</dbReference>
<dbReference type="InterPro" id="IPR003661">
    <property type="entry name" value="HisK_dim/P_dom"/>
</dbReference>
<keyword evidence="5" id="KW-0418">Kinase</keyword>
<dbReference type="CDD" id="cd00075">
    <property type="entry name" value="HATPase"/>
    <property type="match status" value="1"/>
</dbReference>
<dbReference type="PANTHER" id="PTHR43711">
    <property type="entry name" value="TWO-COMPONENT HISTIDINE KINASE"/>
    <property type="match status" value="1"/>
</dbReference>
<protein>
    <recommendedName>
        <fullName evidence="2">histidine kinase</fullName>
        <ecNumber evidence="2">2.7.13.3</ecNumber>
    </recommendedName>
</protein>
<evidence type="ECO:0000256" key="3">
    <source>
        <dbReference type="ARBA" id="ARBA00022553"/>
    </source>
</evidence>
<keyword evidence="13" id="KW-1185">Reference proteome</keyword>
<dbReference type="OrthoDB" id="230688at2157"/>
<dbReference type="PANTHER" id="PTHR43711:SF1">
    <property type="entry name" value="HISTIDINE KINASE 1"/>
    <property type="match status" value="1"/>
</dbReference>
<dbReference type="Pfam" id="PF00072">
    <property type="entry name" value="Response_reg"/>
    <property type="match status" value="1"/>
</dbReference>
<dbReference type="NCBIfam" id="TIGR00229">
    <property type="entry name" value="sensory_box"/>
    <property type="match status" value="1"/>
</dbReference>
<dbReference type="InterPro" id="IPR013656">
    <property type="entry name" value="PAS_4"/>
</dbReference>